<name>A0A918UBC0_9NEIS</name>
<dbReference type="AlphaFoldDB" id="A0A918UBC0"/>
<comment type="caution">
    <text evidence="1">The sequence shown here is derived from an EMBL/GenBank/DDBJ whole genome shotgun (WGS) entry which is preliminary data.</text>
</comment>
<organism evidence="1 2">
    <name type="scientific">Paludibacterium paludis</name>
    <dbReference type="NCBI Taxonomy" id="1225769"/>
    <lineage>
        <taxon>Bacteria</taxon>
        <taxon>Pseudomonadati</taxon>
        <taxon>Pseudomonadota</taxon>
        <taxon>Betaproteobacteria</taxon>
        <taxon>Neisseriales</taxon>
        <taxon>Chromobacteriaceae</taxon>
        <taxon>Paludibacterium</taxon>
    </lineage>
</organism>
<evidence type="ECO:0000313" key="1">
    <source>
        <dbReference type="EMBL" id="GGY23833.1"/>
    </source>
</evidence>
<dbReference type="NCBIfam" id="TIGR02563">
    <property type="entry name" value="cas_Csy4"/>
    <property type="match status" value="1"/>
</dbReference>
<dbReference type="CDD" id="cd09739">
    <property type="entry name" value="Cas6_I-F"/>
    <property type="match status" value="1"/>
</dbReference>
<dbReference type="GO" id="GO:0004519">
    <property type="term" value="F:endonuclease activity"/>
    <property type="evidence" value="ECO:0007669"/>
    <property type="project" value="InterPro"/>
</dbReference>
<dbReference type="InterPro" id="IPR013396">
    <property type="entry name" value="CRISPR-assoc_prot_Csy4"/>
</dbReference>
<dbReference type="Gene3D" id="3.30.70.2540">
    <property type="entry name" value="CRISPR-associated endoribonuclease Cas6/Csy4"/>
    <property type="match status" value="1"/>
</dbReference>
<dbReference type="Proteomes" id="UP000645257">
    <property type="component" value="Unassembled WGS sequence"/>
</dbReference>
<dbReference type="Pfam" id="PF09618">
    <property type="entry name" value="Cas_Csy4"/>
    <property type="match status" value="1"/>
</dbReference>
<evidence type="ECO:0000313" key="2">
    <source>
        <dbReference type="Proteomes" id="UP000645257"/>
    </source>
</evidence>
<gene>
    <name evidence="1" type="ORF">GCM10011289_29400</name>
</gene>
<protein>
    <submittedName>
        <fullName evidence="1">Type I-F CRISPR-associated endoribonuclease Cas6/Csy4</fullName>
    </submittedName>
</protein>
<dbReference type="RefSeq" id="WP_189535679.1">
    <property type="nucleotide sequence ID" value="NZ_BMYX01000019.1"/>
</dbReference>
<reference evidence="1" key="2">
    <citation type="submission" date="2020-09" db="EMBL/GenBank/DDBJ databases">
        <authorList>
            <person name="Sun Q."/>
            <person name="Kim S."/>
        </authorList>
    </citation>
    <scope>NUCLEOTIDE SEQUENCE</scope>
    <source>
        <strain evidence="1">KCTC 32182</strain>
    </source>
</reference>
<accession>A0A918UBC0</accession>
<sequence length="195" mass="21621">MDYYLDIRLLPDADFSPPVLMNALYAKLHRVLVTQQRTDIGVSFPGYDLAPESQGGTPCAPSLGLTLRLHGTAAALDNLMARRWLTGFADHAITGNILPVPASTSHIRVLRRQVKSCPARERDRLMRRKNLSLEEACRCIPDSKAKRLDLPFLTVDSSSTGQRFRLFIQQLSAAKIVEGSFNAYGLSPSATLPQW</sequence>
<dbReference type="EMBL" id="BMYX01000019">
    <property type="protein sequence ID" value="GGY23833.1"/>
    <property type="molecule type" value="Genomic_DNA"/>
</dbReference>
<reference evidence="1" key="1">
    <citation type="journal article" date="2014" name="Int. J. Syst. Evol. Microbiol.">
        <title>Complete genome sequence of Corynebacterium casei LMG S-19264T (=DSM 44701T), isolated from a smear-ripened cheese.</title>
        <authorList>
            <consortium name="US DOE Joint Genome Institute (JGI-PGF)"/>
            <person name="Walter F."/>
            <person name="Albersmeier A."/>
            <person name="Kalinowski J."/>
            <person name="Ruckert C."/>
        </authorList>
    </citation>
    <scope>NUCLEOTIDE SEQUENCE</scope>
    <source>
        <strain evidence="1">KCTC 32182</strain>
    </source>
</reference>
<dbReference type="InterPro" id="IPR042564">
    <property type="entry name" value="CRISPR-Cas6/Csy4_sf"/>
</dbReference>
<dbReference type="GO" id="GO:0043571">
    <property type="term" value="P:maintenance of CRISPR repeat elements"/>
    <property type="evidence" value="ECO:0007669"/>
    <property type="project" value="InterPro"/>
</dbReference>
<keyword evidence="2" id="KW-1185">Reference proteome</keyword>
<proteinExistence type="predicted"/>